<accession>A0A8D8E4C9</accession>
<dbReference type="EMBL" id="HBUE01286061">
    <property type="protein sequence ID" value="CAG6571502.1"/>
    <property type="molecule type" value="Transcribed_RNA"/>
</dbReference>
<protein>
    <submittedName>
        <fullName evidence="2">(northern house mosquito) hypothetical protein</fullName>
    </submittedName>
</protein>
<feature type="transmembrane region" description="Helical" evidence="1">
    <location>
        <begin position="37"/>
        <end position="57"/>
    </location>
</feature>
<sequence length="103" mass="11902">MNWTYLSFCSCFISSHSPVITWCISRPKGTSRKNRSCTKWVTIVPYFLKLVMMSFWIKSLYNVSKSWVKLVTFVKYGDSAISCVLLYKNEKTSFPTCQVTDSA</sequence>
<keyword evidence="1" id="KW-0812">Transmembrane</keyword>
<dbReference type="EMBL" id="HBUE01180461">
    <property type="protein sequence ID" value="CAG6519940.1"/>
    <property type="molecule type" value="Transcribed_RNA"/>
</dbReference>
<keyword evidence="1" id="KW-0472">Membrane</keyword>
<name>A0A8D8E4C9_CULPI</name>
<organism evidence="2">
    <name type="scientific">Culex pipiens</name>
    <name type="common">House mosquito</name>
    <dbReference type="NCBI Taxonomy" id="7175"/>
    <lineage>
        <taxon>Eukaryota</taxon>
        <taxon>Metazoa</taxon>
        <taxon>Ecdysozoa</taxon>
        <taxon>Arthropoda</taxon>
        <taxon>Hexapoda</taxon>
        <taxon>Insecta</taxon>
        <taxon>Pterygota</taxon>
        <taxon>Neoptera</taxon>
        <taxon>Endopterygota</taxon>
        <taxon>Diptera</taxon>
        <taxon>Nematocera</taxon>
        <taxon>Culicoidea</taxon>
        <taxon>Culicidae</taxon>
        <taxon>Culicinae</taxon>
        <taxon>Culicini</taxon>
        <taxon>Culex</taxon>
        <taxon>Culex</taxon>
    </lineage>
</organism>
<evidence type="ECO:0000256" key="1">
    <source>
        <dbReference type="SAM" id="Phobius"/>
    </source>
</evidence>
<reference evidence="2" key="1">
    <citation type="submission" date="2021-05" db="EMBL/GenBank/DDBJ databases">
        <authorList>
            <person name="Alioto T."/>
            <person name="Alioto T."/>
            <person name="Gomez Garrido J."/>
        </authorList>
    </citation>
    <scope>NUCLEOTIDE SEQUENCE</scope>
</reference>
<dbReference type="AlphaFoldDB" id="A0A8D8E4C9"/>
<keyword evidence="1" id="KW-1133">Transmembrane helix</keyword>
<proteinExistence type="predicted"/>
<evidence type="ECO:0000313" key="2">
    <source>
        <dbReference type="EMBL" id="CAG6519940.1"/>
    </source>
</evidence>